<evidence type="ECO:0000313" key="8">
    <source>
        <dbReference type="EMBL" id="VFP78353.1"/>
    </source>
</evidence>
<dbReference type="InterPro" id="IPR000361">
    <property type="entry name" value="ATAP_core_dom"/>
</dbReference>
<dbReference type="GO" id="GO:0005506">
    <property type="term" value="F:iron ion binding"/>
    <property type="evidence" value="ECO:0007669"/>
    <property type="project" value="InterPro"/>
</dbReference>
<accession>A0A451CY81</accession>
<name>A0A451CY81_9GAMM</name>
<dbReference type="RefSeq" id="WP_154027695.1">
    <property type="nucleotide sequence ID" value="NZ_LR217695.1"/>
</dbReference>
<evidence type="ECO:0000256" key="4">
    <source>
        <dbReference type="ARBA" id="ARBA00023014"/>
    </source>
</evidence>
<dbReference type="HAMAP" id="MF_01637">
    <property type="entry name" value="Fe_S_biogen_NfuA"/>
    <property type="match status" value="1"/>
</dbReference>
<dbReference type="OrthoDB" id="9785450at2"/>
<dbReference type="GO" id="GO:0016226">
    <property type="term" value="P:iron-sulfur cluster assembly"/>
    <property type="evidence" value="ECO:0007669"/>
    <property type="project" value="UniProtKB-UniRule"/>
</dbReference>
<evidence type="ECO:0000259" key="7">
    <source>
        <dbReference type="Pfam" id="PF01521"/>
    </source>
</evidence>
<dbReference type="SUPFAM" id="SSF117916">
    <property type="entry name" value="Fe-S cluster assembly (FSCA) domain-like"/>
    <property type="match status" value="1"/>
</dbReference>
<comment type="function">
    <text evidence="5">Involved in iron-sulfur cluster biogenesis. Binds a 4Fe-4S cluster, can transfer this cluster to apoproteins, and thereby intervenes in the maturation of Fe/S proteins. Could also act as a scaffold/chaperone for damaged Fe/S proteins.</text>
</comment>
<keyword evidence="3 5" id="KW-0408">Iron</keyword>
<dbReference type="Pfam" id="PF01106">
    <property type="entry name" value="NifU"/>
    <property type="match status" value="1"/>
</dbReference>
<keyword evidence="1 5" id="KW-0004">4Fe-4S</keyword>
<evidence type="ECO:0000256" key="2">
    <source>
        <dbReference type="ARBA" id="ARBA00022723"/>
    </source>
</evidence>
<gene>
    <name evidence="5 8" type="primary">nfuA</name>
    <name evidence="8" type="ORF">BUCICUMA2628_363</name>
</gene>
<dbReference type="InterPro" id="IPR017726">
    <property type="entry name" value="Fe/S_biogenesis_protein_NfuA"/>
</dbReference>
<keyword evidence="4 5" id="KW-0411">Iron-sulfur</keyword>
<dbReference type="AlphaFoldDB" id="A0A451CY81"/>
<protein>
    <recommendedName>
        <fullName evidence="5">Fe/S biogenesis protein NfuA</fullName>
    </recommendedName>
</protein>
<dbReference type="Pfam" id="PF01521">
    <property type="entry name" value="Fe-S_biosyn"/>
    <property type="match status" value="1"/>
</dbReference>
<proteinExistence type="inferred from homology"/>
<keyword evidence="2 5" id="KW-0479">Metal-binding</keyword>
<evidence type="ECO:0000259" key="6">
    <source>
        <dbReference type="Pfam" id="PF01106"/>
    </source>
</evidence>
<dbReference type="GO" id="GO:0051604">
    <property type="term" value="P:protein maturation"/>
    <property type="evidence" value="ECO:0007669"/>
    <property type="project" value="UniProtKB-UniRule"/>
</dbReference>
<dbReference type="InterPro" id="IPR035903">
    <property type="entry name" value="HesB-like_dom_sf"/>
</dbReference>
<comment type="cofactor">
    <cofactor evidence="5">
        <name>[4Fe-4S] cluster</name>
        <dbReference type="ChEBI" id="CHEBI:49883"/>
    </cofactor>
    <text evidence="5">Binds 1 [4Fe-4S] cluster per subunit. The cluster is presumably bound at the interface of two monomers.</text>
</comment>
<comment type="subunit">
    <text evidence="5">Homodimer.</text>
</comment>
<dbReference type="InterPro" id="IPR001075">
    <property type="entry name" value="NIF_FeS_clus_asmbl_NifU_C"/>
</dbReference>
<sequence>MITISDSAQKYIISLLSKKKVGTNIRVFVNSPGTMYAECGMAYCSNQDIDNVKDKKISYIKFKIYFRKYLIPFLKNSKIDLITNDLGSKITLHAPNAKLLKKSKKFSQLECKIKNFLYIKINPKLLLHGGSVTLIKVNSLGVVFLKFLGGCNGCSMINTTLKIGIEKKLIKYFPEISRIEDVTDHISGQHSYY</sequence>
<dbReference type="PANTHER" id="PTHR11178:SF51">
    <property type="entry name" value="FE_S BIOGENESIS PROTEIN NFUA"/>
    <property type="match status" value="1"/>
</dbReference>
<dbReference type="SUPFAM" id="SSF89360">
    <property type="entry name" value="HesB-like domain"/>
    <property type="match status" value="1"/>
</dbReference>
<feature type="binding site" evidence="5">
    <location>
        <position position="151"/>
    </location>
    <ligand>
        <name>[4Fe-4S] cluster</name>
        <dbReference type="ChEBI" id="CHEBI:49883"/>
    </ligand>
</feature>
<organism evidence="8 9">
    <name type="scientific">Buchnera aphidicola</name>
    <name type="common">Cinara cuneomaculata</name>
    <dbReference type="NCBI Taxonomy" id="1660040"/>
    <lineage>
        <taxon>Bacteria</taxon>
        <taxon>Pseudomonadati</taxon>
        <taxon>Pseudomonadota</taxon>
        <taxon>Gammaproteobacteria</taxon>
        <taxon>Enterobacterales</taxon>
        <taxon>Erwiniaceae</taxon>
        <taxon>Buchnera</taxon>
    </lineage>
</organism>
<evidence type="ECO:0000313" key="9">
    <source>
        <dbReference type="Proteomes" id="UP000294404"/>
    </source>
</evidence>
<comment type="similarity">
    <text evidence="5">Belongs to the NfuA family.</text>
</comment>
<dbReference type="Proteomes" id="UP000294404">
    <property type="component" value="Chromosome"/>
</dbReference>
<evidence type="ECO:0000256" key="5">
    <source>
        <dbReference type="HAMAP-Rule" id="MF_01637"/>
    </source>
</evidence>
<dbReference type="InterPro" id="IPR034904">
    <property type="entry name" value="FSCA_dom_sf"/>
</dbReference>
<reference evidence="8 9" key="1">
    <citation type="submission" date="2019-02" db="EMBL/GenBank/DDBJ databases">
        <authorList>
            <person name="Manzano-Marin A."/>
            <person name="Manzano-Marin A."/>
        </authorList>
    </citation>
    <scope>NUCLEOTIDE SEQUENCE [LARGE SCALE GENOMIC DNA]</scope>
    <source>
        <strain evidence="8 9">BuCicuneomaculata</strain>
    </source>
</reference>
<dbReference type="Gene3D" id="3.30.300.130">
    <property type="entry name" value="Fe-S cluster assembly (FSCA)"/>
    <property type="match status" value="1"/>
</dbReference>
<dbReference type="PANTHER" id="PTHR11178">
    <property type="entry name" value="IRON-SULFUR CLUSTER SCAFFOLD PROTEIN NFU-RELATED"/>
    <property type="match status" value="1"/>
</dbReference>
<dbReference type="GO" id="GO:0051539">
    <property type="term" value="F:4 iron, 4 sulfur cluster binding"/>
    <property type="evidence" value="ECO:0007669"/>
    <property type="project" value="UniProtKB-UniRule"/>
</dbReference>
<dbReference type="Gene3D" id="2.60.300.12">
    <property type="entry name" value="HesB-like domain"/>
    <property type="match status" value="1"/>
</dbReference>
<feature type="binding site" evidence="5">
    <location>
        <position position="154"/>
    </location>
    <ligand>
        <name>[4Fe-4S] cluster</name>
        <dbReference type="ChEBI" id="CHEBI:49883"/>
    </ligand>
</feature>
<dbReference type="EMBL" id="LR217695">
    <property type="protein sequence ID" value="VFP78353.1"/>
    <property type="molecule type" value="Genomic_DNA"/>
</dbReference>
<feature type="domain" description="Core" evidence="7">
    <location>
        <begin position="2"/>
        <end position="98"/>
    </location>
</feature>
<evidence type="ECO:0000256" key="3">
    <source>
        <dbReference type="ARBA" id="ARBA00023004"/>
    </source>
</evidence>
<feature type="domain" description="NIF system FeS cluster assembly NifU C-terminal" evidence="6">
    <location>
        <begin position="113"/>
        <end position="180"/>
    </location>
</feature>
<evidence type="ECO:0000256" key="1">
    <source>
        <dbReference type="ARBA" id="ARBA00022485"/>
    </source>
</evidence>